<keyword evidence="2" id="KW-0378">Hydrolase</keyword>
<dbReference type="PANTHER" id="PTHR10858:SF23">
    <property type="entry name" value="DEOXYRIBONUCLEASE II"/>
    <property type="match status" value="1"/>
</dbReference>
<comment type="caution">
    <text evidence="3">The sequence shown here is derived from an EMBL/GenBank/DDBJ whole genome shotgun (WGS) entry which is preliminary data.</text>
</comment>
<dbReference type="Proteomes" id="UP000663845">
    <property type="component" value="Unassembled WGS sequence"/>
</dbReference>
<name>A0A814YMF2_9BILA</name>
<comment type="similarity">
    <text evidence="1">Belongs to the DNase II family.</text>
</comment>
<reference evidence="3" key="1">
    <citation type="submission" date="2021-02" db="EMBL/GenBank/DDBJ databases">
        <authorList>
            <person name="Nowell W R."/>
        </authorList>
    </citation>
    <scope>NUCLEOTIDE SEQUENCE</scope>
</reference>
<dbReference type="EMBL" id="CAJNOG010000419">
    <property type="protein sequence ID" value="CAF1231984.1"/>
    <property type="molecule type" value="Genomic_DNA"/>
</dbReference>
<dbReference type="AlphaFoldDB" id="A0A814YMF2"/>
<accession>A0A814YMF2</accession>
<dbReference type="CDD" id="cd09120">
    <property type="entry name" value="PLDc_DNaseII_1"/>
    <property type="match status" value="1"/>
</dbReference>
<organism evidence="3 4">
    <name type="scientific">Adineta steineri</name>
    <dbReference type="NCBI Taxonomy" id="433720"/>
    <lineage>
        <taxon>Eukaryota</taxon>
        <taxon>Metazoa</taxon>
        <taxon>Spiralia</taxon>
        <taxon>Gnathifera</taxon>
        <taxon>Rotifera</taxon>
        <taxon>Eurotatoria</taxon>
        <taxon>Bdelloidea</taxon>
        <taxon>Adinetida</taxon>
        <taxon>Adinetidae</taxon>
        <taxon>Adineta</taxon>
    </lineage>
</organism>
<evidence type="ECO:0000256" key="2">
    <source>
        <dbReference type="ARBA" id="ARBA00022801"/>
    </source>
</evidence>
<gene>
    <name evidence="3" type="ORF">JYZ213_LOCUS28594</name>
</gene>
<evidence type="ECO:0000313" key="4">
    <source>
        <dbReference type="Proteomes" id="UP000663845"/>
    </source>
</evidence>
<dbReference type="Pfam" id="PF03265">
    <property type="entry name" value="DNase_II"/>
    <property type="match status" value="2"/>
</dbReference>
<protein>
    <submittedName>
        <fullName evidence="3">Uncharacterized protein</fullName>
    </submittedName>
</protein>
<sequence length="502" mass="57554">MPLASELRKLLTIYYLSFFQQNLLLPSPCVCRNYLNQSVNWFIIYKLPRLSHSIDPLIANGTGYIYLDSSSTLDQWHLSSESITSSLSLTGLTLESLYKSKDNSFIFYNDQPPNQPFSLIYGHSKGVLAVEDKTQTGFWLVHSVPHFPPIIEQGYGYPDSGRIYGQTMLCVTFNASASLPNNSIDLLSTHFLFTRPLVYTSSLTLLATQRYSLLANGIIPDKAHITDPPYTYFHLLKTFSFEILTFAKYGLANIDMLSEFIVPSLRTSMLSETWSNGGEINLTSNCTTEYHTENIEKLSFNFTVHNDHSKWLVSQNHTWTCIGDMNRQIDQKIRHGGFACINNKDIQQRFRQLVLQIEPSHITDPPYTYSHLLKTFSFEILTFAKYGLANIDMLSEFIVPSLRTSMLSETWSNGGEINLPSNCTGEYHTENIEKLSFNFTVHNDHSKWLVSRNYTWTCIGDMNRQIDQKIRHGGFACINNKDIQQRFRQLVLQIEPCSIKRK</sequence>
<proteinExistence type="inferred from homology"/>
<dbReference type="PANTHER" id="PTHR10858">
    <property type="entry name" value="DEOXYRIBONUCLEASE II"/>
    <property type="match status" value="1"/>
</dbReference>
<dbReference type="GO" id="GO:0006309">
    <property type="term" value="P:apoptotic DNA fragmentation"/>
    <property type="evidence" value="ECO:0007669"/>
    <property type="project" value="TreeGrafter"/>
</dbReference>
<dbReference type="InterPro" id="IPR004947">
    <property type="entry name" value="DNase_II"/>
</dbReference>
<evidence type="ECO:0000313" key="3">
    <source>
        <dbReference type="EMBL" id="CAF1231984.1"/>
    </source>
</evidence>
<evidence type="ECO:0000256" key="1">
    <source>
        <dbReference type="ARBA" id="ARBA00007527"/>
    </source>
</evidence>
<dbReference type="GO" id="GO:0004531">
    <property type="term" value="F:deoxyribonuclease II activity"/>
    <property type="evidence" value="ECO:0007669"/>
    <property type="project" value="InterPro"/>
</dbReference>